<dbReference type="InterPro" id="IPR027417">
    <property type="entry name" value="P-loop_NTPase"/>
</dbReference>
<evidence type="ECO:0000256" key="4">
    <source>
        <dbReference type="ARBA" id="ARBA00022741"/>
    </source>
</evidence>
<comment type="cofactor">
    <cofactor evidence="1">
        <name>Mg(2+)</name>
        <dbReference type="ChEBI" id="CHEBI:18420"/>
    </cofactor>
</comment>
<dbReference type="STRING" id="3827.A0A1S2Y6Z2"/>
<keyword evidence="4" id="KW-0547">Nucleotide-binding</keyword>
<reference evidence="10" key="2">
    <citation type="submission" date="2025-08" db="UniProtKB">
        <authorList>
            <consortium name="RefSeq"/>
        </authorList>
    </citation>
    <scope>IDENTIFICATION</scope>
    <source>
        <tissue evidence="10">Etiolated seedlings</tissue>
    </source>
</reference>
<proteinExistence type="inferred from homology"/>
<dbReference type="CDD" id="cd01876">
    <property type="entry name" value="YihA_EngB"/>
    <property type="match status" value="1"/>
</dbReference>
<feature type="domain" description="EngB-type G" evidence="8">
    <location>
        <begin position="437"/>
        <end position="612"/>
    </location>
</feature>
<dbReference type="GO" id="GO:0046872">
    <property type="term" value="F:metal ion binding"/>
    <property type="evidence" value="ECO:0007669"/>
    <property type="project" value="UniProtKB-KW"/>
</dbReference>
<dbReference type="InterPro" id="IPR006073">
    <property type="entry name" value="GTP-bd"/>
</dbReference>
<evidence type="ECO:0000313" key="10">
    <source>
        <dbReference type="RefSeq" id="XP_004500348.1"/>
    </source>
</evidence>
<evidence type="ECO:0000256" key="5">
    <source>
        <dbReference type="ARBA" id="ARBA00022842"/>
    </source>
</evidence>
<feature type="region of interest" description="Disordered" evidence="7">
    <location>
        <begin position="275"/>
        <end position="307"/>
    </location>
</feature>
<feature type="region of interest" description="Disordered" evidence="7">
    <location>
        <begin position="107"/>
        <end position="136"/>
    </location>
</feature>
<feature type="compositionally biased region" description="Basic and acidic residues" evidence="7">
    <location>
        <begin position="122"/>
        <end position="136"/>
    </location>
</feature>
<feature type="compositionally biased region" description="Basic and acidic residues" evidence="7">
    <location>
        <begin position="202"/>
        <end position="237"/>
    </location>
</feature>
<keyword evidence="3" id="KW-0479">Metal-binding</keyword>
<evidence type="ECO:0000259" key="8">
    <source>
        <dbReference type="PROSITE" id="PS51706"/>
    </source>
</evidence>
<dbReference type="eggNOG" id="KOG2486">
    <property type="taxonomic scope" value="Eukaryota"/>
</dbReference>
<dbReference type="KEGG" id="cam:101499274"/>
<reference evidence="9" key="1">
    <citation type="journal article" date="2013" name="Nat. Biotechnol.">
        <title>Draft genome sequence of chickpea (Cicer arietinum) provides a resource for trait improvement.</title>
        <authorList>
            <person name="Varshney R.K."/>
            <person name="Song C."/>
            <person name="Saxena R.K."/>
            <person name="Azam S."/>
            <person name="Yu S."/>
            <person name="Sharpe A.G."/>
            <person name="Cannon S."/>
            <person name="Baek J."/>
            <person name="Rosen B.D."/>
            <person name="Tar'an B."/>
            <person name="Millan T."/>
            <person name="Zhang X."/>
            <person name="Ramsay L.D."/>
            <person name="Iwata A."/>
            <person name="Wang Y."/>
            <person name="Nelson W."/>
            <person name="Farmer A.D."/>
            <person name="Gaur P.M."/>
            <person name="Soderlund C."/>
            <person name="Penmetsa R.V."/>
            <person name="Xu C."/>
            <person name="Bharti A.K."/>
            <person name="He W."/>
            <person name="Winter P."/>
            <person name="Zhao S."/>
            <person name="Hane J.K."/>
            <person name="Carrasquilla-Garcia N."/>
            <person name="Condie J.A."/>
            <person name="Upadhyaya H.D."/>
            <person name="Luo M.C."/>
            <person name="Thudi M."/>
            <person name="Gowda C.L."/>
            <person name="Singh N.P."/>
            <person name="Lichtenzveig J."/>
            <person name="Gali K.K."/>
            <person name="Rubio J."/>
            <person name="Nadarajan N."/>
            <person name="Dolezel J."/>
            <person name="Bansal K.C."/>
            <person name="Xu X."/>
            <person name="Edwards D."/>
            <person name="Zhang G."/>
            <person name="Kahl G."/>
            <person name="Gil J."/>
            <person name="Singh K.B."/>
            <person name="Datta S.K."/>
            <person name="Jackson S.A."/>
            <person name="Wang J."/>
            <person name="Cook D.R."/>
        </authorList>
    </citation>
    <scope>NUCLEOTIDE SEQUENCE [LARGE SCALE GENOMIC DNA]</scope>
    <source>
        <strain evidence="9">cv. CDC Frontier</strain>
    </source>
</reference>
<dbReference type="HAMAP" id="MF_00321">
    <property type="entry name" value="GTPase_EngB"/>
    <property type="match status" value="1"/>
</dbReference>
<sequence length="615" mass="70816">MSTEEILRKKLRRTPSAAVRISRDSFKTRRDENRSNKDGFFDRDNGYKGKLNKNVNFKGKQYGEERSGEKFYERGEFRTSRNDENFDRENGYKGKLKKNVNFGRSRQRFYENGKSRASWDSFRTRNDETSDRENGYKGKLKKNVNFERSGEKFTESGKLRNLDSFGRKKRVYAKEGMDESVELWGGVETSKKKTLFKKREKKVRDKNGEGKTKERTMWVRDKSKNVGSKDKISNHSLKDKKESDVLVTAKHKIKAMESGIDDGLKKIRDKKYDFGKEKSQEVDSPSFVKKQIRDKAGLDDDAERQDGRRWKKKKRVMKIDPYDISNKRLDDAIGIEGSTEEPKKKDSLEELEISNRAQFRAIVPSPSILTFVEKNLLGRRRMIDIKRAGYNIELPAPLDNIPFSKSSERENVEENIFRNRMEFFAAAKVSSSFPPPNLPEIAFAGKSNVGKSSLLNALTRQWGVVRTSPKPGHTQTINFFNLGTKLCLVDLPGYGFAYAKEEVKEAWDDLVKEYVSTRVGLKRVCLLIDSKWGLKPRDHELITLMERSKTNYQIVLTKTDTVFPIDVARRAMQIEEILLPNKSVVHPLMMASSKSGAGIRSLRTVLANVARFVKI</sequence>
<dbReference type="PANTHER" id="PTHR47560:SF1">
    <property type="entry name" value="EXPRESSED PROTEIN"/>
    <property type="match status" value="1"/>
</dbReference>
<dbReference type="GO" id="GO:0005525">
    <property type="term" value="F:GTP binding"/>
    <property type="evidence" value="ECO:0007669"/>
    <property type="project" value="UniProtKB-KW"/>
</dbReference>
<evidence type="ECO:0000256" key="3">
    <source>
        <dbReference type="ARBA" id="ARBA00022723"/>
    </source>
</evidence>
<feature type="region of interest" description="Disordered" evidence="7">
    <location>
        <begin position="1"/>
        <end position="47"/>
    </location>
</feature>
<gene>
    <name evidence="10" type="primary">LOC101499274</name>
</gene>
<feature type="region of interest" description="Disordered" evidence="7">
    <location>
        <begin position="199"/>
        <end position="237"/>
    </location>
</feature>
<dbReference type="AlphaFoldDB" id="A0A1S2Y6Z2"/>
<name>A0A1S2Y6Z2_CICAR</name>
<feature type="compositionally biased region" description="Basic and acidic residues" evidence="7">
    <location>
        <begin position="291"/>
        <end position="307"/>
    </location>
</feature>
<dbReference type="Gene3D" id="3.40.50.300">
    <property type="entry name" value="P-loop containing nucleotide triphosphate hydrolases"/>
    <property type="match status" value="1"/>
</dbReference>
<comment type="similarity">
    <text evidence="2">Belongs to the TRAFAC class TrmE-Era-EngA-EngB-Septin-like GTPase superfamily. EngB GTPase family.</text>
</comment>
<dbReference type="OrthoDB" id="391988at2759"/>
<evidence type="ECO:0000256" key="7">
    <source>
        <dbReference type="SAM" id="MobiDB-lite"/>
    </source>
</evidence>
<evidence type="ECO:0000256" key="2">
    <source>
        <dbReference type="ARBA" id="ARBA00009638"/>
    </source>
</evidence>
<evidence type="ECO:0000256" key="1">
    <source>
        <dbReference type="ARBA" id="ARBA00001946"/>
    </source>
</evidence>
<feature type="compositionally biased region" description="Basic and acidic residues" evidence="7">
    <location>
        <begin position="21"/>
        <end position="47"/>
    </location>
</feature>
<dbReference type="Proteomes" id="UP000087171">
    <property type="component" value="Chromosome Ca5"/>
</dbReference>
<protein>
    <submittedName>
        <fullName evidence="10">Uncharacterized protein LOC101499274</fullName>
    </submittedName>
</protein>
<accession>A0A1S2Y6Z2</accession>
<dbReference type="GeneID" id="101499274"/>
<keyword evidence="6" id="KW-0342">GTP-binding</keyword>
<dbReference type="PROSITE" id="PS51706">
    <property type="entry name" value="G_ENGB"/>
    <property type="match status" value="1"/>
</dbReference>
<dbReference type="Pfam" id="PF01926">
    <property type="entry name" value="MMR_HSR1"/>
    <property type="match status" value="1"/>
</dbReference>
<dbReference type="InterPro" id="IPR030393">
    <property type="entry name" value="G_ENGB_dom"/>
</dbReference>
<dbReference type="PANTHER" id="PTHR47560">
    <property type="entry name" value="EXPRESSED PROTEIN"/>
    <property type="match status" value="1"/>
</dbReference>
<dbReference type="RefSeq" id="XP_004500348.1">
    <property type="nucleotide sequence ID" value="XM_004500291.2"/>
</dbReference>
<evidence type="ECO:0000256" key="6">
    <source>
        <dbReference type="ARBA" id="ARBA00023134"/>
    </source>
</evidence>
<dbReference type="SUPFAM" id="SSF52540">
    <property type="entry name" value="P-loop containing nucleoside triphosphate hydrolases"/>
    <property type="match status" value="1"/>
</dbReference>
<dbReference type="PaxDb" id="3827-XP_004500348.1"/>
<keyword evidence="9" id="KW-1185">Reference proteome</keyword>
<organism evidence="9 10">
    <name type="scientific">Cicer arietinum</name>
    <name type="common">Chickpea</name>
    <name type="synonym">Garbanzo</name>
    <dbReference type="NCBI Taxonomy" id="3827"/>
    <lineage>
        <taxon>Eukaryota</taxon>
        <taxon>Viridiplantae</taxon>
        <taxon>Streptophyta</taxon>
        <taxon>Embryophyta</taxon>
        <taxon>Tracheophyta</taxon>
        <taxon>Spermatophyta</taxon>
        <taxon>Magnoliopsida</taxon>
        <taxon>eudicotyledons</taxon>
        <taxon>Gunneridae</taxon>
        <taxon>Pentapetalae</taxon>
        <taxon>rosids</taxon>
        <taxon>fabids</taxon>
        <taxon>Fabales</taxon>
        <taxon>Fabaceae</taxon>
        <taxon>Papilionoideae</taxon>
        <taxon>50 kb inversion clade</taxon>
        <taxon>NPAAA clade</taxon>
        <taxon>Hologalegina</taxon>
        <taxon>IRL clade</taxon>
        <taxon>Cicereae</taxon>
        <taxon>Cicer</taxon>
    </lineage>
</organism>
<dbReference type="InterPro" id="IPR019987">
    <property type="entry name" value="GTP-bd_ribosome_bio_YsxC"/>
</dbReference>
<dbReference type="NCBIfam" id="TIGR03598">
    <property type="entry name" value="GTPase_YsxC"/>
    <property type="match status" value="1"/>
</dbReference>
<keyword evidence="5" id="KW-0460">Magnesium</keyword>
<evidence type="ECO:0000313" key="9">
    <source>
        <dbReference type="Proteomes" id="UP000087171"/>
    </source>
</evidence>